<dbReference type="EMBL" id="LIDT01000030">
    <property type="protein sequence ID" value="OCR30588.1"/>
    <property type="molecule type" value="Genomic_DNA"/>
</dbReference>
<dbReference type="Proteomes" id="UP000093197">
    <property type="component" value="Unassembled WGS sequence"/>
</dbReference>
<proteinExistence type="predicted"/>
<dbReference type="AlphaFoldDB" id="A0A853PQP1"/>
<comment type="caution">
    <text evidence="1">The sequence shown here is derived from an EMBL/GenBank/DDBJ whole genome shotgun (WGS) entry which is preliminary data.</text>
</comment>
<accession>A0A853PQP1</accession>
<evidence type="ECO:0008006" key="3">
    <source>
        <dbReference type="Google" id="ProtNLM"/>
    </source>
</evidence>
<dbReference type="Pfam" id="PF03382">
    <property type="entry name" value="DUF285"/>
    <property type="match status" value="1"/>
</dbReference>
<evidence type="ECO:0000313" key="1">
    <source>
        <dbReference type="EMBL" id="OCR30588.1"/>
    </source>
</evidence>
<reference evidence="1 2" key="1">
    <citation type="journal article" date="2016" name="PLoS ONE">
        <title>Genomic Diversity of Enterotoxigenic Strains of Bacteroides fragilis.</title>
        <authorList>
            <person name="Pierce J.V."/>
            <person name="Bernstein H.D."/>
        </authorList>
    </citation>
    <scope>NUCLEOTIDE SEQUENCE [LARGE SCALE GENOMIC DNA]</scope>
    <source>
        <strain evidence="1 2">20793-3</strain>
    </source>
</reference>
<organism evidence="1 2">
    <name type="scientific">Bacteroides fragilis</name>
    <dbReference type="NCBI Taxonomy" id="817"/>
    <lineage>
        <taxon>Bacteria</taxon>
        <taxon>Pseudomonadati</taxon>
        <taxon>Bacteroidota</taxon>
        <taxon>Bacteroidia</taxon>
        <taxon>Bacteroidales</taxon>
        <taxon>Bacteroidaceae</taxon>
        <taxon>Bacteroides</taxon>
    </lineage>
</organism>
<evidence type="ECO:0000313" key="2">
    <source>
        <dbReference type="Proteomes" id="UP000093197"/>
    </source>
</evidence>
<name>A0A853PQP1_BACFG</name>
<sequence>MEIIKKKFISNKSEPLPIGEGLIFNILAKAGEFTSTLPIYIRSGETITVNWGEGTVMKYSSGVVSKSFNYLPNTELLVQIDSDKEDICITNQSSANSYIKEVVSWGNKPLVNNLSFLGGMFVNEPYLTNVAEDTNNVCSTLTDVRNMFSGCYELISVPKLDTSNCKFMSNMFRQNSKLEAVYGLDLSSVTDINSTTRLFASPATFNLLKKLYITNLGKSTADYFNLENCTAWDAESMLWTANHSETLTTGTKYIRLYTTVGYDEPVAVWREKGYNVIGILD</sequence>
<protein>
    <recommendedName>
        <fullName evidence="3">BspA family leucine-rich repeat surface protein</fullName>
    </recommendedName>
</protein>
<gene>
    <name evidence="1" type="ORF">AC094_29370</name>
</gene>
<dbReference type="RefSeq" id="WP_032579525.1">
    <property type="nucleotide sequence ID" value="NZ_LIDT01000030.1"/>
</dbReference>
<dbReference type="InterPro" id="IPR005046">
    <property type="entry name" value="DUF285"/>
</dbReference>